<reference evidence="2" key="1">
    <citation type="submission" date="2025-08" db="UniProtKB">
        <authorList>
            <consortium name="RefSeq"/>
        </authorList>
    </citation>
    <scope>IDENTIFICATION</scope>
    <source>
        <tissue evidence="2">Whole body</tissue>
    </source>
</reference>
<accession>A0ABM1J0D9</accession>
<name>A0ABM1J0D9_POLDO</name>
<dbReference type="RefSeq" id="XP_015185926.1">
    <property type="nucleotide sequence ID" value="XM_015330440.1"/>
</dbReference>
<gene>
    <name evidence="2" type="primary">LOC107071437</name>
</gene>
<dbReference type="GeneID" id="107071437"/>
<proteinExistence type="predicted"/>
<sequence>MGDTTEFTDKSDYDYDALKMDYEQQLKKHKHISDKLEYTYAKDKMTKKPFEGVIISNDTKYCTNKDMKYFGIKAIKCLIYNYKNVKDTMEAKETLSKIWLIIKVWLCIYVFIAIPCWCQRGWCCCWFRCKICFPRERIIFVKQYYTHNPPGILIPKHNKKKPIKYEPSEFEQDIYDKFETAIKNI</sequence>
<evidence type="ECO:0000313" key="1">
    <source>
        <dbReference type="Proteomes" id="UP000694924"/>
    </source>
</evidence>
<organism evidence="1 2">
    <name type="scientific">Polistes dominula</name>
    <name type="common">European paper wasp</name>
    <name type="synonym">Vespa dominula</name>
    <dbReference type="NCBI Taxonomy" id="743375"/>
    <lineage>
        <taxon>Eukaryota</taxon>
        <taxon>Metazoa</taxon>
        <taxon>Ecdysozoa</taxon>
        <taxon>Arthropoda</taxon>
        <taxon>Hexapoda</taxon>
        <taxon>Insecta</taxon>
        <taxon>Pterygota</taxon>
        <taxon>Neoptera</taxon>
        <taxon>Endopterygota</taxon>
        <taxon>Hymenoptera</taxon>
        <taxon>Apocrita</taxon>
        <taxon>Aculeata</taxon>
        <taxon>Vespoidea</taxon>
        <taxon>Vespidae</taxon>
        <taxon>Polistinae</taxon>
        <taxon>Polistini</taxon>
        <taxon>Polistes</taxon>
    </lineage>
</organism>
<protein>
    <submittedName>
        <fullName evidence="2">Uncharacterized protein LOC107071437</fullName>
    </submittedName>
</protein>
<evidence type="ECO:0000313" key="2">
    <source>
        <dbReference type="RefSeq" id="XP_015185926.1"/>
    </source>
</evidence>
<dbReference type="Proteomes" id="UP000694924">
    <property type="component" value="Unplaced"/>
</dbReference>
<keyword evidence="1" id="KW-1185">Reference proteome</keyword>